<keyword evidence="1" id="KW-0378">Hydrolase</keyword>
<sequence length="226" mass="25717">MVFKRWMMFLLIVSLIVGLYSFKKGYYIAAFKTVPIMNKVVVIDAGHGGPDPGKPGKYGKDEDELNLEIAQKLRELIEESGGIVVMTREDDTLSDSSLSKDLKNRVVKANEVIADVLISIHLNSFSQSKYKGAQVFYQNNSEKGKLLAELIQQELRNTLDPDNDRMAKSSNSYYLLRNAKMPAVIVECGFMSNPEEEKLLNDEKYQYKIAWAIYKGLIHYFQKVSE</sequence>
<evidence type="ECO:0000313" key="2">
    <source>
        <dbReference type="EMBL" id="SDG45820.1"/>
    </source>
</evidence>
<evidence type="ECO:0000256" key="1">
    <source>
        <dbReference type="ARBA" id="ARBA00022801"/>
    </source>
</evidence>
<dbReference type="GO" id="GO:0008745">
    <property type="term" value="F:N-acetylmuramoyl-L-alanine amidase activity"/>
    <property type="evidence" value="ECO:0007669"/>
    <property type="project" value="InterPro"/>
</dbReference>
<reference evidence="2 3" key="1">
    <citation type="submission" date="2016-10" db="EMBL/GenBank/DDBJ databases">
        <authorList>
            <person name="de Groot N.N."/>
        </authorList>
    </citation>
    <scope>NUCLEOTIDE SEQUENCE [LARGE SCALE GENOMIC DNA]</scope>
    <source>
        <strain evidence="2 3">DSM 569</strain>
    </source>
</reference>
<dbReference type="GO" id="GO:0009253">
    <property type="term" value="P:peptidoglycan catabolic process"/>
    <property type="evidence" value="ECO:0007669"/>
    <property type="project" value="InterPro"/>
</dbReference>
<dbReference type="InterPro" id="IPR050695">
    <property type="entry name" value="N-acetylmuramoyl_amidase_3"/>
</dbReference>
<dbReference type="PANTHER" id="PTHR30404:SF0">
    <property type="entry name" value="N-ACETYLMURAMOYL-L-ALANINE AMIDASE AMIC"/>
    <property type="match status" value="1"/>
</dbReference>
<dbReference type="CDD" id="cd02696">
    <property type="entry name" value="MurNAc-LAA"/>
    <property type="match status" value="1"/>
</dbReference>
<organism evidence="2 3">
    <name type="scientific">Thermoanaerobacter thermohydrosulfuricus</name>
    <name type="common">Clostridium thermohydrosulfuricum</name>
    <dbReference type="NCBI Taxonomy" id="1516"/>
    <lineage>
        <taxon>Bacteria</taxon>
        <taxon>Bacillati</taxon>
        <taxon>Bacillota</taxon>
        <taxon>Clostridia</taxon>
        <taxon>Thermoanaerobacterales</taxon>
        <taxon>Thermoanaerobacteraceae</taxon>
        <taxon>Thermoanaerobacter</taxon>
    </lineage>
</organism>
<name>A0A1I1XW65_THETY</name>
<dbReference type="RefSeq" id="WP_004403345.1">
    <property type="nucleotide sequence ID" value="NZ_FNBS01000077.1"/>
</dbReference>
<dbReference type="NCBIfam" id="TIGR02883">
    <property type="entry name" value="spore_cwlD"/>
    <property type="match status" value="1"/>
</dbReference>
<dbReference type="PANTHER" id="PTHR30404">
    <property type="entry name" value="N-ACETYLMURAMOYL-L-ALANINE AMIDASE"/>
    <property type="match status" value="1"/>
</dbReference>
<dbReference type="GO" id="GO:0030288">
    <property type="term" value="C:outer membrane-bounded periplasmic space"/>
    <property type="evidence" value="ECO:0007669"/>
    <property type="project" value="TreeGrafter"/>
</dbReference>
<accession>A0A1I1XW65</accession>
<dbReference type="Gene3D" id="3.40.630.40">
    <property type="entry name" value="Zn-dependent exopeptidases"/>
    <property type="match status" value="1"/>
</dbReference>
<gene>
    <name evidence="2" type="ORF">SAMN04244560_02392</name>
</gene>
<dbReference type="InterPro" id="IPR014234">
    <property type="entry name" value="Spore_CwlD"/>
</dbReference>
<dbReference type="SMART" id="SM00646">
    <property type="entry name" value="Ami_3"/>
    <property type="match status" value="1"/>
</dbReference>
<dbReference type="Pfam" id="PF01520">
    <property type="entry name" value="Amidase_3"/>
    <property type="match status" value="1"/>
</dbReference>
<dbReference type="InterPro" id="IPR002508">
    <property type="entry name" value="MurNAc-LAA_cat"/>
</dbReference>
<proteinExistence type="predicted"/>
<protein>
    <submittedName>
        <fullName evidence="2">N-acetylmuramoyl-L-alanine amidase</fullName>
    </submittedName>
</protein>
<dbReference type="EMBL" id="FNBS01000077">
    <property type="protein sequence ID" value="SDG45820.1"/>
    <property type="molecule type" value="Genomic_DNA"/>
</dbReference>
<dbReference type="Proteomes" id="UP000183404">
    <property type="component" value="Unassembled WGS sequence"/>
</dbReference>
<evidence type="ECO:0000313" key="3">
    <source>
        <dbReference type="Proteomes" id="UP000183404"/>
    </source>
</evidence>
<dbReference type="AlphaFoldDB" id="A0A1I1XW65"/>
<dbReference type="SUPFAM" id="SSF53187">
    <property type="entry name" value="Zn-dependent exopeptidases"/>
    <property type="match status" value="1"/>
</dbReference>